<dbReference type="STRING" id="314285.KT71_14204"/>
<keyword evidence="1" id="KW-0732">Signal</keyword>
<dbReference type="Proteomes" id="UP000019205">
    <property type="component" value="Chromosome"/>
</dbReference>
<keyword evidence="3" id="KW-1185">Reference proteome</keyword>
<evidence type="ECO:0000256" key="1">
    <source>
        <dbReference type="SAM" id="SignalP"/>
    </source>
</evidence>
<organism evidence="2 3">
    <name type="scientific">Congregibacter litoralis KT71</name>
    <dbReference type="NCBI Taxonomy" id="314285"/>
    <lineage>
        <taxon>Bacteria</taxon>
        <taxon>Pseudomonadati</taxon>
        <taxon>Pseudomonadota</taxon>
        <taxon>Gammaproteobacteria</taxon>
        <taxon>Cellvibrionales</taxon>
        <taxon>Halieaceae</taxon>
        <taxon>Congregibacter</taxon>
    </lineage>
</organism>
<evidence type="ECO:0000313" key="2">
    <source>
        <dbReference type="EMBL" id="EAQ97729.1"/>
    </source>
</evidence>
<accession>A4A7T4</accession>
<feature type="chain" id="PRO_5002665384" evidence="1">
    <location>
        <begin position="24"/>
        <end position="153"/>
    </location>
</feature>
<gene>
    <name evidence="2" type="ORF">KT71_14204</name>
</gene>
<reference evidence="2 3" key="2">
    <citation type="journal article" date="2009" name="PLoS ONE">
        <title>The photosynthetic apparatus and its regulation in the aerobic gammaproteobacterium Congregibacter litoralis gen. nov., sp. nov.</title>
        <authorList>
            <person name="Spring S."/>
            <person name="Lunsdorf H."/>
            <person name="Fuchs B.M."/>
            <person name="Tindall B.J."/>
        </authorList>
    </citation>
    <scope>NUCLEOTIDE SEQUENCE [LARGE SCALE GENOMIC DNA]</scope>
    <source>
        <strain evidence="2">KT71</strain>
    </source>
</reference>
<sequence>MRISKLSTIFLAVALMLSNIACACAWSGVASDNSDSSQTSHHHLGMDMGMDMGLESDEPSARMPCAHQDCEGCDELQDSCATPDYRAVSTERDNRPGTAFEADTYSGDFDLIDTVVDPPWHSPILQRVPPVEISAVAVYRPDTPVKRKDQLTE</sequence>
<proteinExistence type="predicted"/>
<dbReference type="RefSeq" id="WP_008295274.1">
    <property type="nucleotide sequence ID" value="NZ_CM002299.1"/>
</dbReference>
<dbReference type="AlphaFoldDB" id="A4A7T4"/>
<dbReference type="EMBL" id="AAOA02000001">
    <property type="protein sequence ID" value="EAQ97729.1"/>
    <property type="molecule type" value="Genomic_DNA"/>
</dbReference>
<dbReference type="PROSITE" id="PS51257">
    <property type="entry name" value="PROKAR_LIPOPROTEIN"/>
    <property type="match status" value="1"/>
</dbReference>
<feature type="signal peptide" evidence="1">
    <location>
        <begin position="1"/>
        <end position="23"/>
    </location>
</feature>
<reference evidence="2 3" key="1">
    <citation type="journal article" date="2007" name="Proc. Natl. Acad. Sci. U.S.A.">
        <title>Characterization of a marine gammaproteobacterium capable of aerobic anoxygenic photosynthesis.</title>
        <authorList>
            <person name="Fuchs B.M."/>
            <person name="Spring S."/>
            <person name="Teeling H."/>
            <person name="Quast C."/>
            <person name="Wulf J."/>
            <person name="Schattenhofer M."/>
            <person name="Yan S."/>
            <person name="Ferriera S."/>
            <person name="Johnson J."/>
            <person name="Glockner F.O."/>
            <person name="Amann R."/>
        </authorList>
    </citation>
    <scope>NUCLEOTIDE SEQUENCE [LARGE SCALE GENOMIC DNA]</scope>
    <source>
        <strain evidence="2">KT71</strain>
    </source>
</reference>
<name>A4A7T4_9GAMM</name>
<evidence type="ECO:0000313" key="3">
    <source>
        <dbReference type="Proteomes" id="UP000019205"/>
    </source>
</evidence>
<dbReference type="HOGENOM" id="CLU_1913495_0_0_6"/>
<protein>
    <submittedName>
        <fullName evidence="2">Uncharacterized protein</fullName>
    </submittedName>
</protein>
<comment type="caution">
    <text evidence="2">The sequence shown here is derived from an EMBL/GenBank/DDBJ whole genome shotgun (WGS) entry which is preliminary data.</text>
</comment>